<dbReference type="RefSeq" id="WP_090362886.1">
    <property type="nucleotide sequence ID" value="NZ_FMUB01000012.1"/>
</dbReference>
<evidence type="ECO:0000313" key="4">
    <source>
        <dbReference type="Proteomes" id="UP000199707"/>
    </source>
</evidence>
<dbReference type="EMBL" id="FMUB01000012">
    <property type="protein sequence ID" value="SCX30483.1"/>
    <property type="molecule type" value="Genomic_DNA"/>
</dbReference>
<evidence type="ECO:0000313" key="3">
    <source>
        <dbReference type="EMBL" id="SCX30483.1"/>
    </source>
</evidence>
<name>A0A1G4WVH9_9MYCO</name>
<dbReference type="InterPro" id="IPR036265">
    <property type="entry name" value="HIT-like_sf"/>
</dbReference>
<sequence length="145" mass="16505">MNDHCTLCTHTGGRLIWSDESWRVVAVDDEDFPAFYRIISREHVAEFSQLDSDGRARCLALICAVEFVLLDRLQPTKVNLAALGNVVPHLHWHVVARFDWDSHFPEPIWGARQRTVAPPAGDRLPTPPQVLDDMVRRALDETPSR</sequence>
<dbReference type="AlphaFoldDB" id="A0A1G4WVH9"/>
<protein>
    <submittedName>
        <fullName evidence="3">Diadenosine tetraphosphate (Ap4A) hydrolase</fullName>
    </submittedName>
</protein>
<dbReference type="Proteomes" id="UP000199707">
    <property type="component" value="Unassembled WGS sequence"/>
</dbReference>
<gene>
    <name evidence="3" type="ORF">SAMN02799620_05075</name>
</gene>
<evidence type="ECO:0000259" key="2">
    <source>
        <dbReference type="PROSITE" id="PS51084"/>
    </source>
</evidence>
<feature type="short sequence motif" description="Histidine triad motif" evidence="1">
    <location>
        <begin position="89"/>
        <end position="93"/>
    </location>
</feature>
<dbReference type="InterPro" id="IPR011146">
    <property type="entry name" value="HIT-like"/>
</dbReference>
<dbReference type="GO" id="GO:0016787">
    <property type="term" value="F:hydrolase activity"/>
    <property type="evidence" value="ECO:0007669"/>
    <property type="project" value="UniProtKB-KW"/>
</dbReference>
<dbReference type="PROSITE" id="PS51084">
    <property type="entry name" value="HIT_2"/>
    <property type="match status" value="1"/>
</dbReference>
<feature type="domain" description="HIT" evidence="2">
    <location>
        <begin position="3"/>
        <end position="104"/>
    </location>
</feature>
<dbReference type="Pfam" id="PF01230">
    <property type="entry name" value="HIT"/>
    <property type="match status" value="1"/>
</dbReference>
<organism evidence="3 4">
    <name type="scientific">Mycolicibacterium fluoranthenivorans</name>
    <dbReference type="NCBI Taxonomy" id="258505"/>
    <lineage>
        <taxon>Bacteria</taxon>
        <taxon>Bacillati</taxon>
        <taxon>Actinomycetota</taxon>
        <taxon>Actinomycetes</taxon>
        <taxon>Mycobacteriales</taxon>
        <taxon>Mycobacteriaceae</taxon>
        <taxon>Mycolicibacterium</taxon>
    </lineage>
</organism>
<evidence type="ECO:0000256" key="1">
    <source>
        <dbReference type="PROSITE-ProRule" id="PRU00464"/>
    </source>
</evidence>
<reference evidence="4" key="1">
    <citation type="submission" date="2016-10" db="EMBL/GenBank/DDBJ databases">
        <authorList>
            <person name="Varghese N."/>
            <person name="Submissions S."/>
        </authorList>
    </citation>
    <scope>NUCLEOTIDE SEQUENCE [LARGE SCALE GENOMIC DNA]</scope>
    <source>
        <strain evidence="4">UNC267MFSha1.1M11</strain>
    </source>
</reference>
<dbReference type="SUPFAM" id="SSF54197">
    <property type="entry name" value="HIT-like"/>
    <property type="match status" value="1"/>
</dbReference>
<accession>A0A1G4WVH9</accession>
<dbReference type="STRING" id="1502745.SAMN02799620_05075"/>
<dbReference type="Gene3D" id="3.30.428.10">
    <property type="entry name" value="HIT-like"/>
    <property type="match status" value="1"/>
</dbReference>
<proteinExistence type="predicted"/>
<keyword evidence="3" id="KW-0378">Hydrolase</keyword>